<evidence type="ECO:0000256" key="2">
    <source>
        <dbReference type="ARBA" id="ARBA00004733"/>
    </source>
</evidence>
<dbReference type="GO" id="GO:0005829">
    <property type="term" value="C:cytosol"/>
    <property type="evidence" value="ECO:0007669"/>
    <property type="project" value="TreeGrafter"/>
</dbReference>
<dbReference type="UniPathway" id="UPA00035">
    <property type="reaction ID" value="UER00044"/>
</dbReference>
<evidence type="ECO:0000256" key="9">
    <source>
        <dbReference type="HAMAP-Rule" id="MF_00131"/>
    </source>
</evidence>
<comment type="function">
    <text evidence="1 9">The alpha subunit is responsible for the aldol cleavage of indoleglycerol phosphate to indole and glyceraldehyde 3-phosphate.</text>
</comment>
<evidence type="ECO:0000256" key="10">
    <source>
        <dbReference type="RuleBase" id="RU003662"/>
    </source>
</evidence>
<dbReference type="RefSeq" id="WP_095672454.1">
    <property type="nucleotide sequence ID" value="NZ_CP016771.1"/>
</dbReference>
<proteinExistence type="inferred from homology"/>
<evidence type="ECO:0000256" key="5">
    <source>
        <dbReference type="ARBA" id="ARBA00022822"/>
    </source>
</evidence>
<evidence type="ECO:0000256" key="7">
    <source>
        <dbReference type="ARBA" id="ARBA00023239"/>
    </source>
</evidence>
<keyword evidence="6 9" id="KW-0057">Aromatic amino acid biosynthesis</keyword>
<comment type="subunit">
    <text evidence="3 9">Tetramer of two alpha and two beta chains.</text>
</comment>
<dbReference type="CDD" id="cd04724">
    <property type="entry name" value="Tryptophan_synthase_alpha"/>
    <property type="match status" value="1"/>
</dbReference>
<dbReference type="Pfam" id="PF00290">
    <property type="entry name" value="Trp_syntA"/>
    <property type="match status" value="1"/>
</dbReference>
<accession>A0A249K9F4</accession>
<dbReference type="Gene3D" id="3.20.20.70">
    <property type="entry name" value="Aldolase class I"/>
    <property type="match status" value="1"/>
</dbReference>
<keyword evidence="7 9" id="KW-0456">Lyase</keyword>
<evidence type="ECO:0000256" key="8">
    <source>
        <dbReference type="ARBA" id="ARBA00049047"/>
    </source>
</evidence>
<organism evidence="11 12">
    <name type="scientific">Candidatus Nanopelagicus hibericus</name>
    <dbReference type="NCBI Taxonomy" id="1884915"/>
    <lineage>
        <taxon>Bacteria</taxon>
        <taxon>Bacillati</taxon>
        <taxon>Actinomycetota</taxon>
        <taxon>Actinomycetes</taxon>
        <taxon>Candidatus Nanopelagicales</taxon>
        <taxon>Candidatus Nanopelagicaceae</taxon>
        <taxon>Candidatus Nanopelagicus</taxon>
    </lineage>
</organism>
<evidence type="ECO:0000256" key="3">
    <source>
        <dbReference type="ARBA" id="ARBA00011270"/>
    </source>
</evidence>
<dbReference type="FunFam" id="3.20.20.70:FF:000037">
    <property type="entry name" value="Tryptophan synthase alpha chain"/>
    <property type="match status" value="1"/>
</dbReference>
<evidence type="ECO:0000313" key="12">
    <source>
        <dbReference type="Proteomes" id="UP000217171"/>
    </source>
</evidence>
<dbReference type="EC" id="4.2.1.20" evidence="9"/>
<dbReference type="AlphaFoldDB" id="A0A249K9F4"/>
<dbReference type="OrthoDB" id="9804578at2"/>
<evidence type="ECO:0000256" key="4">
    <source>
        <dbReference type="ARBA" id="ARBA00022605"/>
    </source>
</evidence>
<comment type="pathway">
    <text evidence="2 9">Amino-acid biosynthesis; L-tryptophan biosynthesis; L-tryptophan from chorismate: step 5/5.</text>
</comment>
<keyword evidence="4 9" id="KW-0028">Amino-acid biosynthesis</keyword>
<dbReference type="KEGG" id="nhi:B1s21160_03600"/>
<comment type="similarity">
    <text evidence="9 10">Belongs to the TrpA family.</text>
</comment>
<evidence type="ECO:0000256" key="1">
    <source>
        <dbReference type="ARBA" id="ARBA00003365"/>
    </source>
</evidence>
<gene>
    <name evidence="9" type="primary">trpA</name>
    <name evidence="11" type="ORF">B1s21160_03600</name>
</gene>
<evidence type="ECO:0000313" key="11">
    <source>
        <dbReference type="EMBL" id="ASY13414.1"/>
    </source>
</evidence>
<keyword evidence="12" id="KW-1185">Reference proteome</keyword>
<dbReference type="EMBL" id="CP016771">
    <property type="protein sequence ID" value="ASY13414.1"/>
    <property type="molecule type" value="Genomic_DNA"/>
</dbReference>
<keyword evidence="5 9" id="KW-0822">Tryptophan biosynthesis</keyword>
<dbReference type="InterPro" id="IPR013785">
    <property type="entry name" value="Aldolase_TIM"/>
</dbReference>
<evidence type="ECO:0000256" key="6">
    <source>
        <dbReference type="ARBA" id="ARBA00023141"/>
    </source>
</evidence>
<name>A0A249K9F4_9ACTN</name>
<dbReference type="Proteomes" id="UP000217171">
    <property type="component" value="Chromosome"/>
</dbReference>
<dbReference type="PANTHER" id="PTHR43406">
    <property type="entry name" value="TRYPTOPHAN SYNTHASE, ALPHA CHAIN"/>
    <property type="match status" value="1"/>
</dbReference>
<protein>
    <recommendedName>
        <fullName evidence="9">Tryptophan synthase alpha chain</fullName>
        <ecNumber evidence="9">4.2.1.20</ecNumber>
    </recommendedName>
</protein>
<dbReference type="PROSITE" id="PS00167">
    <property type="entry name" value="TRP_SYNTHASE_ALPHA"/>
    <property type="match status" value="1"/>
</dbReference>
<feature type="active site" description="Proton acceptor" evidence="9">
    <location>
        <position position="61"/>
    </location>
</feature>
<reference evidence="11 12" key="1">
    <citation type="submission" date="2016-07" db="EMBL/GenBank/DDBJ databases">
        <title>High microdiversification within the ubiquitous acI lineage of Actinobacteria.</title>
        <authorList>
            <person name="Neuenschwander S.M."/>
            <person name="Salcher M."/>
            <person name="Ghai R."/>
            <person name="Pernthaler J."/>
        </authorList>
    </citation>
    <scope>NUCLEOTIDE SEQUENCE [LARGE SCALE GENOMIC DNA]</scope>
    <source>
        <strain evidence="11">MMS-21-160</strain>
    </source>
</reference>
<dbReference type="InterPro" id="IPR002028">
    <property type="entry name" value="Trp_synthase_suA"/>
</dbReference>
<comment type="catalytic activity">
    <reaction evidence="8 9">
        <text>(1S,2R)-1-C-(indol-3-yl)glycerol 3-phosphate + L-serine = D-glyceraldehyde 3-phosphate + L-tryptophan + H2O</text>
        <dbReference type="Rhea" id="RHEA:10532"/>
        <dbReference type="ChEBI" id="CHEBI:15377"/>
        <dbReference type="ChEBI" id="CHEBI:33384"/>
        <dbReference type="ChEBI" id="CHEBI:57912"/>
        <dbReference type="ChEBI" id="CHEBI:58866"/>
        <dbReference type="ChEBI" id="CHEBI:59776"/>
        <dbReference type="EC" id="4.2.1.20"/>
    </reaction>
</comment>
<feature type="active site" description="Proton acceptor" evidence="9">
    <location>
        <position position="50"/>
    </location>
</feature>
<sequence>MRTALDQLFETSRSANKAVLIGYLPAGFPTQKASKKIIKAMIDGGVDAIEIGFPYSDPVMDGPVIQAASEEAIKNGVGVDQVFELMKSSVDYGVPSVIMSYWSPIEKYGVAEFASKISNLGGSGVITPDLTIEESQSWKEETSRSAINQIYVVAPSTTDERLAKVTKECSGFVYAASLMGVTGTRDVVSTNAKSLVDRIRQVCNLPVAVGLGVSTKEQAREVATYADGVIVGSAFIKIIQENGSGRLGLKKVKQLAVSLSEGVNSAR</sequence>
<dbReference type="NCBIfam" id="TIGR00262">
    <property type="entry name" value="trpA"/>
    <property type="match status" value="1"/>
</dbReference>
<dbReference type="InterPro" id="IPR018204">
    <property type="entry name" value="Trp_synthase_alpha_AS"/>
</dbReference>
<dbReference type="PANTHER" id="PTHR43406:SF1">
    <property type="entry name" value="TRYPTOPHAN SYNTHASE ALPHA CHAIN, CHLOROPLASTIC"/>
    <property type="match status" value="1"/>
</dbReference>
<dbReference type="HAMAP" id="MF_00131">
    <property type="entry name" value="Trp_synth_alpha"/>
    <property type="match status" value="1"/>
</dbReference>
<dbReference type="GO" id="GO:0004834">
    <property type="term" value="F:tryptophan synthase activity"/>
    <property type="evidence" value="ECO:0007669"/>
    <property type="project" value="UniProtKB-UniRule"/>
</dbReference>
<dbReference type="InterPro" id="IPR011060">
    <property type="entry name" value="RibuloseP-bd_barrel"/>
</dbReference>
<dbReference type="SUPFAM" id="SSF51366">
    <property type="entry name" value="Ribulose-phoshate binding barrel"/>
    <property type="match status" value="1"/>
</dbReference>